<reference evidence="2 3" key="1">
    <citation type="journal article" date="2019" name="Commun. Biol.">
        <title>The bagworm genome reveals a unique fibroin gene that provides high tensile strength.</title>
        <authorList>
            <person name="Kono N."/>
            <person name="Nakamura H."/>
            <person name="Ohtoshi R."/>
            <person name="Tomita M."/>
            <person name="Numata K."/>
            <person name="Arakawa K."/>
        </authorList>
    </citation>
    <scope>NUCLEOTIDE SEQUENCE [LARGE SCALE GENOMIC DNA]</scope>
</reference>
<protein>
    <submittedName>
        <fullName evidence="2">Uncharacterized protein</fullName>
    </submittedName>
</protein>
<dbReference type="OrthoDB" id="445826at2759"/>
<evidence type="ECO:0000313" key="2">
    <source>
        <dbReference type="EMBL" id="GBP35408.1"/>
    </source>
</evidence>
<keyword evidence="3" id="KW-1185">Reference proteome</keyword>
<organism evidence="2 3">
    <name type="scientific">Eumeta variegata</name>
    <name type="common">Bagworm moth</name>
    <name type="synonym">Eumeta japonica</name>
    <dbReference type="NCBI Taxonomy" id="151549"/>
    <lineage>
        <taxon>Eukaryota</taxon>
        <taxon>Metazoa</taxon>
        <taxon>Ecdysozoa</taxon>
        <taxon>Arthropoda</taxon>
        <taxon>Hexapoda</taxon>
        <taxon>Insecta</taxon>
        <taxon>Pterygota</taxon>
        <taxon>Neoptera</taxon>
        <taxon>Endopterygota</taxon>
        <taxon>Lepidoptera</taxon>
        <taxon>Glossata</taxon>
        <taxon>Ditrysia</taxon>
        <taxon>Tineoidea</taxon>
        <taxon>Psychidae</taxon>
        <taxon>Oiketicinae</taxon>
        <taxon>Eumeta</taxon>
    </lineage>
</organism>
<accession>A0A4C1V955</accession>
<comment type="caution">
    <text evidence="2">The sequence shown here is derived from an EMBL/GenBank/DDBJ whole genome shotgun (WGS) entry which is preliminary data.</text>
</comment>
<evidence type="ECO:0000313" key="3">
    <source>
        <dbReference type="Proteomes" id="UP000299102"/>
    </source>
</evidence>
<dbReference type="Proteomes" id="UP000299102">
    <property type="component" value="Unassembled WGS sequence"/>
</dbReference>
<feature type="region of interest" description="Disordered" evidence="1">
    <location>
        <begin position="96"/>
        <end position="119"/>
    </location>
</feature>
<dbReference type="EMBL" id="BGZK01000303">
    <property type="protein sequence ID" value="GBP35408.1"/>
    <property type="molecule type" value="Genomic_DNA"/>
</dbReference>
<gene>
    <name evidence="2" type="ORF">EVAR_94859_1</name>
</gene>
<sequence>MLNIPQCESLAFADDTALRFHDRIWEGVKVVAESGIKTVCDWLNLNLLTLSASKTKYSIIAISTRTVPKLPSNLKVHKCKLGEEPAHLRAAVKLMPPTSSQHSSTTHNITQKGNRYRSHGSRNLISRSKFAILGARGNSYYTVNVTNNNVAMYAAGSRGSGGHGAAVVPFMCDPFRIEPRASLISFAKA</sequence>
<proteinExistence type="predicted"/>
<name>A0A4C1V955_EUMVA</name>
<feature type="compositionally biased region" description="Low complexity" evidence="1">
    <location>
        <begin position="98"/>
        <end position="111"/>
    </location>
</feature>
<evidence type="ECO:0000256" key="1">
    <source>
        <dbReference type="SAM" id="MobiDB-lite"/>
    </source>
</evidence>
<dbReference type="AlphaFoldDB" id="A0A4C1V955"/>